<sequence length="305" mass="33528">MAAVDCGGREGGCQLDLVGSEVGPRQRVNAAIGVCAGGRKHRLKLGPDGVGRGRWRMETKRQEAQKQAGGSKATEESSEQKQARAVVEREAMLANAGCFRGREKAQRRGCRSLQHQQQHQQHQQHQQQQLDIDGECKTQRRQEQPWNMGSNLARPGRWSLVRSGKLRQERVGQFDRSHSRPSPPVGCPCPPASQLGSFLVSRHGSESTCPALLAGIARRGPAARRLGNPCPPQPGWRRWWDEPQTGQTAPSPSLSTAPSSNPRDRQKGSGGGGQTQRKWSVLFSPVMGCHPSRRFWYRSGAEPMG</sequence>
<dbReference type="Proteomes" id="UP001174934">
    <property type="component" value="Unassembled WGS sequence"/>
</dbReference>
<feature type="region of interest" description="Disordered" evidence="1">
    <location>
        <begin position="109"/>
        <end position="131"/>
    </location>
</feature>
<feature type="compositionally biased region" description="Basic and acidic residues" evidence="1">
    <location>
        <begin position="55"/>
        <end position="64"/>
    </location>
</feature>
<keyword evidence="3" id="KW-1185">Reference proteome</keyword>
<reference evidence="2" key="1">
    <citation type="submission" date="2023-06" db="EMBL/GenBank/DDBJ databases">
        <title>Genome-scale phylogeny and comparative genomics of the fungal order Sordariales.</title>
        <authorList>
            <consortium name="Lawrence Berkeley National Laboratory"/>
            <person name="Hensen N."/>
            <person name="Bonometti L."/>
            <person name="Westerberg I."/>
            <person name="Brannstrom I.O."/>
            <person name="Guillou S."/>
            <person name="Cros-Aarteil S."/>
            <person name="Calhoun S."/>
            <person name="Haridas S."/>
            <person name="Kuo A."/>
            <person name="Mondo S."/>
            <person name="Pangilinan J."/>
            <person name="Riley R."/>
            <person name="LaButti K."/>
            <person name="Andreopoulos B."/>
            <person name="Lipzen A."/>
            <person name="Chen C."/>
            <person name="Yanf M."/>
            <person name="Daum C."/>
            <person name="Ng V."/>
            <person name="Clum A."/>
            <person name="Steindorff A."/>
            <person name="Ohm R."/>
            <person name="Martin F."/>
            <person name="Silar P."/>
            <person name="Natvig D."/>
            <person name="Lalanne C."/>
            <person name="Gautier V."/>
            <person name="Ament-velasquez S.L."/>
            <person name="Kruys A."/>
            <person name="Hutchinson M.I."/>
            <person name="Powell A.J."/>
            <person name="Barry K."/>
            <person name="Miller A.N."/>
            <person name="Grigoriev I.V."/>
            <person name="Debuchy R."/>
            <person name="Gladieux P."/>
            <person name="Thoren M.H."/>
            <person name="Johannesson H."/>
        </authorList>
    </citation>
    <scope>NUCLEOTIDE SEQUENCE</scope>
    <source>
        <strain evidence="2">SMH3391-2</strain>
    </source>
</reference>
<feature type="compositionally biased region" description="Basic and acidic residues" evidence="1">
    <location>
        <begin position="73"/>
        <end position="84"/>
    </location>
</feature>
<feature type="region of interest" description="Disordered" evidence="1">
    <location>
        <begin position="45"/>
        <end position="84"/>
    </location>
</feature>
<dbReference type="AlphaFoldDB" id="A0AA39WLY1"/>
<comment type="caution">
    <text evidence="2">The sequence shown here is derived from an EMBL/GenBank/DDBJ whole genome shotgun (WGS) entry which is preliminary data.</text>
</comment>
<organism evidence="2 3">
    <name type="scientific">Bombardia bombarda</name>
    <dbReference type="NCBI Taxonomy" id="252184"/>
    <lineage>
        <taxon>Eukaryota</taxon>
        <taxon>Fungi</taxon>
        <taxon>Dikarya</taxon>
        <taxon>Ascomycota</taxon>
        <taxon>Pezizomycotina</taxon>
        <taxon>Sordariomycetes</taxon>
        <taxon>Sordariomycetidae</taxon>
        <taxon>Sordariales</taxon>
        <taxon>Lasiosphaeriaceae</taxon>
        <taxon>Bombardia</taxon>
    </lineage>
</organism>
<dbReference type="EMBL" id="JAULSR010000005">
    <property type="protein sequence ID" value="KAK0617834.1"/>
    <property type="molecule type" value="Genomic_DNA"/>
</dbReference>
<protein>
    <submittedName>
        <fullName evidence="2">Uncharacterized protein</fullName>
    </submittedName>
</protein>
<evidence type="ECO:0000313" key="2">
    <source>
        <dbReference type="EMBL" id="KAK0617834.1"/>
    </source>
</evidence>
<accession>A0AA39WLY1</accession>
<proteinExistence type="predicted"/>
<evidence type="ECO:0000313" key="3">
    <source>
        <dbReference type="Proteomes" id="UP001174934"/>
    </source>
</evidence>
<gene>
    <name evidence="2" type="ORF">B0T17DRAFT_642741</name>
</gene>
<feature type="compositionally biased region" description="Low complexity" evidence="1">
    <location>
        <begin position="248"/>
        <end position="261"/>
    </location>
</feature>
<evidence type="ECO:0000256" key="1">
    <source>
        <dbReference type="SAM" id="MobiDB-lite"/>
    </source>
</evidence>
<feature type="region of interest" description="Disordered" evidence="1">
    <location>
        <begin position="222"/>
        <end position="281"/>
    </location>
</feature>
<name>A0AA39WLY1_9PEZI</name>
<feature type="compositionally biased region" description="Low complexity" evidence="1">
    <location>
        <begin position="114"/>
        <end position="129"/>
    </location>
</feature>